<name>A0ABD3WLQ3_SINWO</name>
<evidence type="ECO:0000256" key="1">
    <source>
        <dbReference type="ARBA" id="ARBA00022737"/>
    </source>
</evidence>
<dbReference type="InterPro" id="IPR002048">
    <property type="entry name" value="EF_hand_dom"/>
</dbReference>
<keyword evidence="5" id="KW-0514">Muscle protein</keyword>
<comment type="function">
    <text evidence="6">In molluscan muscle, calcium regulation is associated with myosin rather than with actin. Muscle myosin contains two types of light chains: the catalytic light chain, essential for ATPase activity, and the regulatory light chain, a calcium-binding protein responsible for Ca(2+) dependent binding and Ca(2+) dependent Mg-ATPase activity.</text>
</comment>
<dbReference type="AlphaFoldDB" id="A0ABD3WLQ3"/>
<feature type="domain" description="EF-hand" evidence="8">
    <location>
        <begin position="8"/>
        <end position="43"/>
    </location>
</feature>
<dbReference type="Proteomes" id="UP001634394">
    <property type="component" value="Unassembled WGS sequence"/>
</dbReference>
<dbReference type="GO" id="GO:0016459">
    <property type="term" value="C:myosin complex"/>
    <property type="evidence" value="ECO:0007669"/>
    <property type="project" value="UniProtKB-KW"/>
</dbReference>
<keyword evidence="3" id="KW-0518">Myosin</keyword>
<organism evidence="9 10">
    <name type="scientific">Sinanodonta woodiana</name>
    <name type="common">Chinese pond mussel</name>
    <name type="synonym">Anodonta woodiana</name>
    <dbReference type="NCBI Taxonomy" id="1069815"/>
    <lineage>
        <taxon>Eukaryota</taxon>
        <taxon>Metazoa</taxon>
        <taxon>Spiralia</taxon>
        <taxon>Lophotrochozoa</taxon>
        <taxon>Mollusca</taxon>
        <taxon>Bivalvia</taxon>
        <taxon>Autobranchia</taxon>
        <taxon>Heteroconchia</taxon>
        <taxon>Palaeoheterodonta</taxon>
        <taxon>Unionida</taxon>
        <taxon>Unionoidea</taxon>
        <taxon>Unionidae</taxon>
        <taxon>Unioninae</taxon>
        <taxon>Sinanodonta</taxon>
    </lineage>
</organism>
<dbReference type="EMBL" id="JBJQND010000006">
    <property type="protein sequence ID" value="KAL3874256.1"/>
    <property type="molecule type" value="Genomic_DNA"/>
</dbReference>
<dbReference type="FunFam" id="1.10.238.10:FF:000003">
    <property type="entry name" value="Calmodulin A"/>
    <property type="match status" value="1"/>
</dbReference>
<dbReference type="PANTHER" id="PTHR23048">
    <property type="entry name" value="MYOSIN LIGHT CHAIN 1, 3"/>
    <property type="match status" value="1"/>
</dbReference>
<evidence type="ECO:0000313" key="9">
    <source>
        <dbReference type="EMBL" id="KAL3874256.1"/>
    </source>
</evidence>
<dbReference type="SMART" id="SM00054">
    <property type="entry name" value="EFh"/>
    <property type="match status" value="3"/>
</dbReference>
<accession>A0ABD3WLQ3</accession>
<proteinExistence type="predicted"/>
<protein>
    <recommendedName>
        <fullName evidence="7">Sulfhydryl light chain</fullName>
    </recommendedName>
</protein>
<keyword evidence="4" id="KW-0505">Motor protein</keyword>
<dbReference type="Pfam" id="PF13499">
    <property type="entry name" value="EF-hand_7"/>
    <property type="match status" value="1"/>
</dbReference>
<dbReference type="PROSITE" id="PS50222">
    <property type="entry name" value="EF_HAND_2"/>
    <property type="match status" value="3"/>
</dbReference>
<gene>
    <name evidence="9" type="ORF">ACJMK2_037296</name>
</gene>
<evidence type="ECO:0000313" key="10">
    <source>
        <dbReference type="Proteomes" id="UP001634394"/>
    </source>
</evidence>
<keyword evidence="2" id="KW-0106">Calcium</keyword>
<feature type="domain" description="EF-hand" evidence="8">
    <location>
        <begin position="98"/>
        <end position="131"/>
    </location>
</feature>
<evidence type="ECO:0000256" key="7">
    <source>
        <dbReference type="ARBA" id="ARBA00078496"/>
    </source>
</evidence>
<evidence type="ECO:0000256" key="2">
    <source>
        <dbReference type="ARBA" id="ARBA00022837"/>
    </source>
</evidence>
<dbReference type="InterPro" id="IPR050230">
    <property type="entry name" value="CALM/Myosin/TropC-like"/>
</dbReference>
<dbReference type="PROSITE" id="PS00018">
    <property type="entry name" value="EF_HAND_1"/>
    <property type="match status" value="3"/>
</dbReference>
<dbReference type="InterPro" id="IPR011992">
    <property type="entry name" value="EF-hand-dom_pair"/>
</dbReference>
<keyword evidence="10" id="KW-1185">Reference proteome</keyword>
<dbReference type="CDD" id="cd00051">
    <property type="entry name" value="EFh"/>
    <property type="match status" value="1"/>
</dbReference>
<keyword evidence="1" id="KW-0677">Repeat</keyword>
<evidence type="ECO:0000259" key="8">
    <source>
        <dbReference type="PROSITE" id="PS50222"/>
    </source>
</evidence>
<evidence type="ECO:0000256" key="6">
    <source>
        <dbReference type="ARBA" id="ARBA00049593"/>
    </source>
</evidence>
<evidence type="ECO:0000256" key="5">
    <source>
        <dbReference type="ARBA" id="ARBA00023179"/>
    </source>
</evidence>
<dbReference type="FunFam" id="1.10.238.10:FF:000178">
    <property type="entry name" value="Calmodulin-2 A"/>
    <property type="match status" value="1"/>
</dbReference>
<comment type="caution">
    <text evidence="9">The sequence shown here is derived from an EMBL/GenBank/DDBJ whole genome shotgun (WGS) entry which is preliminary data.</text>
</comment>
<feature type="domain" description="EF-hand" evidence="8">
    <location>
        <begin position="62"/>
        <end position="97"/>
    </location>
</feature>
<dbReference type="InterPro" id="IPR018247">
    <property type="entry name" value="EF_Hand_1_Ca_BS"/>
</dbReference>
<dbReference type="PANTHER" id="PTHR23048:SF0">
    <property type="entry name" value="CALMODULIN LIKE 3"/>
    <property type="match status" value="1"/>
</dbReference>
<dbReference type="SUPFAM" id="SSF47473">
    <property type="entry name" value="EF-hand"/>
    <property type="match status" value="1"/>
</dbReference>
<dbReference type="Gene3D" id="1.10.238.10">
    <property type="entry name" value="EF-hand"/>
    <property type="match status" value="2"/>
</dbReference>
<evidence type="ECO:0000256" key="4">
    <source>
        <dbReference type="ARBA" id="ARBA00023175"/>
    </source>
</evidence>
<sequence length="131" mass="14835">MAEQLTEDQIDEFYEAFHYFDKNDEGCVAVSDLRAAMVVLGQNPTDAELRDMMEELHLTPDGPIFHVLFILRVFDKDGNGNISAAELHQSLINLGEHLTDEEVNMMIKEADVDGDGQVNYEEFINAMIEAR</sequence>
<reference evidence="9 10" key="1">
    <citation type="submission" date="2024-11" db="EMBL/GenBank/DDBJ databases">
        <title>Chromosome-level genome assembly of the freshwater bivalve Anodonta woodiana.</title>
        <authorList>
            <person name="Chen X."/>
        </authorList>
    </citation>
    <scope>NUCLEOTIDE SEQUENCE [LARGE SCALE GENOMIC DNA]</scope>
    <source>
        <strain evidence="9">MN2024</strain>
        <tissue evidence="9">Gills</tissue>
    </source>
</reference>
<evidence type="ECO:0000256" key="3">
    <source>
        <dbReference type="ARBA" id="ARBA00023123"/>
    </source>
</evidence>